<dbReference type="Proteomes" id="UP001596512">
    <property type="component" value="Unassembled WGS sequence"/>
</dbReference>
<evidence type="ECO:0000256" key="1">
    <source>
        <dbReference type="ARBA" id="ARBA00004651"/>
    </source>
</evidence>
<keyword evidence="5 7" id="KW-1133">Transmembrane helix</keyword>
<dbReference type="Pfam" id="PF01914">
    <property type="entry name" value="MarC"/>
    <property type="match status" value="1"/>
</dbReference>
<evidence type="ECO:0000256" key="3">
    <source>
        <dbReference type="ARBA" id="ARBA00022475"/>
    </source>
</evidence>
<comment type="caution">
    <text evidence="7">Lacks conserved residue(s) required for the propagation of feature annotation.</text>
</comment>
<evidence type="ECO:0000256" key="4">
    <source>
        <dbReference type="ARBA" id="ARBA00022692"/>
    </source>
</evidence>
<name>A0ABW2TML2_9PSEU</name>
<keyword evidence="4 7" id="KW-0812">Transmembrane</keyword>
<dbReference type="PANTHER" id="PTHR33508">
    <property type="entry name" value="UPF0056 MEMBRANE PROTEIN YHCE"/>
    <property type="match status" value="1"/>
</dbReference>
<dbReference type="PANTHER" id="PTHR33508:SF1">
    <property type="entry name" value="UPF0056 MEMBRANE PROTEIN YHCE"/>
    <property type="match status" value="1"/>
</dbReference>
<feature type="transmembrane region" description="Helical" evidence="7">
    <location>
        <begin position="45"/>
        <end position="64"/>
    </location>
</feature>
<comment type="subcellular location">
    <subcellularLocation>
        <location evidence="1 7">Cell membrane</location>
        <topology evidence="1 7">Multi-pass membrane protein</topology>
    </subcellularLocation>
</comment>
<reference evidence="9" key="1">
    <citation type="journal article" date="2019" name="Int. J. Syst. Evol. Microbiol.">
        <title>The Global Catalogue of Microorganisms (GCM) 10K type strain sequencing project: providing services to taxonomists for standard genome sequencing and annotation.</title>
        <authorList>
            <consortium name="The Broad Institute Genomics Platform"/>
            <consortium name="The Broad Institute Genome Sequencing Center for Infectious Disease"/>
            <person name="Wu L."/>
            <person name="Ma J."/>
        </authorList>
    </citation>
    <scope>NUCLEOTIDE SEQUENCE [LARGE SCALE GENOMIC DNA]</scope>
    <source>
        <strain evidence="9">JCM 17695</strain>
    </source>
</reference>
<accession>A0ABW2TML2</accession>
<evidence type="ECO:0000256" key="5">
    <source>
        <dbReference type="ARBA" id="ARBA00022989"/>
    </source>
</evidence>
<organism evidence="8 9">
    <name type="scientific">Actinokineospora soli</name>
    <dbReference type="NCBI Taxonomy" id="1048753"/>
    <lineage>
        <taxon>Bacteria</taxon>
        <taxon>Bacillati</taxon>
        <taxon>Actinomycetota</taxon>
        <taxon>Actinomycetes</taxon>
        <taxon>Pseudonocardiales</taxon>
        <taxon>Pseudonocardiaceae</taxon>
        <taxon>Actinokineospora</taxon>
    </lineage>
</organism>
<evidence type="ECO:0000256" key="6">
    <source>
        <dbReference type="ARBA" id="ARBA00023136"/>
    </source>
</evidence>
<sequence>MTFVEAFTILFAVAGPPKILVAFLMDTDGMEPRRRWRTAAWSTGLAIASGLFVILAGRLLIALFHISNGALMLAGGVILFVHALDLVLGRRAAPSAEHDHTAGTHELATAYYANPVVVSYLFLMADASTLPTTFVLAGAYLAVIAVDAVAIAVLGILLRYVRMSYAWLLVRIFGVLLAALGVDLIITGLEQLGVLAPVEE</sequence>
<comment type="caution">
    <text evidence="8">The sequence shown here is derived from an EMBL/GenBank/DDBJ whole genome shotgun (WGS) entry which is preliminary data.</text>
</comment>
<keyword evidence="3" id="KW-1003">Cell membrane</keyword>
<proteinExistence type="inferred from homology"/>
<evidence type="ECO:0000256" key="7">
    <source>
        <dbReference type="RuleBase" id="RU362048"/>
    </source>
</evidence>
<comment type="similarity">
    <text evidence="2 7">Belongs to the UPF0056 (MarC) family.</text>
</comment>
<evidence type="ECO:0000313" key="9">
    <source>
        <dbReference type="Proteomes" id="UP001596512"/>
    </source>
</evidence>
<protein>
    <recommendedName>
        <fullName evidence="7">UPF0056 membrane protein</fullName>
    </recommendedName>
</protein>
<evidence type="ECO:0000313" key="8">
    <source>
        <dbReference type="EMBL" id="MFC7615007.1"/>
    </source>
</evidence>
<keyword evidence="6 7" id="KW-0472">Membrane</keyword>
<feature type="transmembrane region" description="Helical" evidence="7">
    <location>
        <begin position="165"/>
        <end position="186"/>
    </location>
</feature>
<gene>
    <name evidence="8" type="ORF">ACFQV2_17275</name>
</gene>
<evidence type="ECO:0000256" key="2">
    <source>
        <dbReference type="ARBA" id="ARBA00009784"/>
    </source>
</evidence>
<keyword evidence="9" id="KW-1185">Reference proteome</keyword>
<feature type="transmembrane region" description="Helical" evidence="7">
    <location>
        <begin position="6"/>
        <end position="25"/>
    </location>
</feature>
<feature type="transmembrane region" description="Helical" evidence="7">
    <location>
        <begin position="134"/>
        <end position="158"/>
    </location>
</feature>
<dbReference type="InterPro" id="IPR002771">
    <property type="entry name" value="Multi_antbiot-R_MarC"/>
</dbReference>
<feature type="transmembrane region" description="Helical" evidence="7">
    <location>
        <begin position="70"/>
        <end position="88"/>
    </location>
</feature>
<dbReference type="EMBL" id="JBHTEY010000004">
    <property type="protein sequence ID" value="MFC7615007.1"/>
    <property type="molecule type" value="Genomic_DNA"/>
</dbReference>